<comment type="caution">
    <text evidence="2">The sequence shown here is derived from an EMBL/GenBank/DDBJ whole genome shotgun (WGS) entry which is preliminary data.</text>
</comment>
<keyword evidence="3" id="KW-1185">Reference proteome</keyword>
<evidence type="ECO:0000313" key="2">
    <source>
        <dbReference type="EMBL" id="CAA7030389.1"/>
    </source>
</evidence>
<reference evidence="2" key="1">
    <citation type="submission" date="2020-01" db="EMBL/GenBank/DDBJ databases">
        <authorList>
            <person name="Mishra B."/>
        </authorList>
    </citation>
    <scope>NUCLEOTIDE SEQUENCE [LARGE SCALE GENOMIC DNA]</scope>
</reference>
<name>A0A6D2IUX0_9BRAS</name>
<dbReference type="AlphaFoldDB" id="A0A6D2IUX0"/>
<proteinExistence type="predicted"/>
<feature type="compositionally biased region" description="Basic residues" evidence="1">
    <location>
        <begin position="196"/>
        <end position="208"/>
    </location>
</feature>
<feature type="compositionally biased region" description="Basic and acidic residues" evidence="1">
    <location>
        <begin position="114"/>
        <end position="125"/>
    </location>
</feature>
<sequence>MKDLREEELDRADRAEDRAELELRIRSRRVRIWRIGLLQKFNKWQGKAIEKMQKSMDKMVSKIKVWRRKFLVLQARRSPRPPLSLGVDHSSPLQGGSLPKSLTEPLLSSQGEGETTRREGGRAPRPDAPARPPDSIESKQRKLNSIELTVELTWRSPCLRTRDSSTIPAYQDFPEMDPYKLRASSSTKAKGATHTLMKKRKKRSHKLDRAKFGGANSSSIELGVKTRKVVFWSILEHMGHEEHGGTWHMDAAQLDTQRKKGEAILKTSSTPLDQPVEFLNSTGQASTRSS</sequence>
<dbReference type="EMBL" id="CACVBM020001095">
    <property type="protein sequence ID" value="CAA7030389.1"/>
    <property type="molecule type" value="Genomic_DNA"/>
</dbReference>
<evidence type="ECO:0000313" key="3">
    <source>
        <dbReference type="Proteomes" id="UP000467841"/>
    </source>
</evidence>
<protein>
    <submittedName>
        <fullName evidence="2">Uncharacterized protein</fullName>
    </submittedName>
</protein>
<feature type="region of interest" description="Disordered" evidence="1">
    <location>
        <begin position="182"/>
        <end position="208"/>
    </location>
</feature>
<evidence type="ECO:0000256" key="1">
    <source>
        <dbReference type="SAM" id="MobiDB-lite"/>
    </source>
</evidence>
<dbReference type="Proteomes" id="UP000467841">
    <property type="component" value="Unassembled WGS sequence"/>
</dbReference>
<feature type="region of interest" description="Disordered" evidence="1">
    <location>
        <begin position="80"/>
        <end position="142"/>
    </location>
</feature>
<accession>A0A6D2IUX0</accession>
<feature type="compositionally biased region" description="Polar residues" evidence="1">
    <location>
        <begin position="279"/>
        <end position="290"/>
    </location>
</feature>
<feature type="region of interest" description="Disordered" evidence="1">
    <location>
        <begin position="266"/>
        <end position="290"/>
    </location>
</feature>
<gene>
    <name evidence="2" type="ORF">MERR_LOCUS17624</name>
</gene>
<organism evidence="2 3">
    <name type="scientific">Microthlaspi erraticum</name>
    <dbReference type="NCBI Taxonomy" id="1685480"/>
    <lineage>
        <taxon>Eukaryota</taxon>
        <taxon>Viridiplantae</taxon>
        <taxon>Streptophyta</taxon>
        <taxon>Embryophyta</taxon>
        <taxon>Tracheophyta</taxon>
        <taxon>Spermatophyta</taxon>
        <taxon>Magnoliopsida</taxon>
        <taxon>eudicotyledons</taxon>
        <taxon>Gunneridae</taxon>
        <taxon>Pentapetalae</taxon>
        <taxon>rosids</taxon>
        <taxon>malvids</taxon>
        <taxon>Brassicales</taxon>
        <taxon>Brassicaceae</taxon>
        <taxon>Coluteocarpeae</taxon>
        <taxon>Microthlaspi</taxon>
    </lineage>
</organism>